<name>A0A3N4J6U4_9PEZI</name>
<reference evidence="6 7" key="1">
    <citation type="journal article" date="2018" name="Nat. Ecol. Evol.">
        <title>Pezizomycetes genomes reveal the molecular basis of ectomycorrhizal truffle lifestyle.</title>
        <authorList>
            <person name="Murat C."/>
            <person name="Payen T."/>
            <person name="Noel B."/>
            <person name="Kuo A."/>
            <person name="Morin E."/>
            <person name="Chen J."/>
            <person name="Kohler A."/>
            <person name="Krizsan K."/>
            <person name="Balestrini R."/>
            <person name="Da Silva C."/>
            <person name="Montanini B."/>
            <person name="Hainaut M."/>
            <person name="Levati E."/>
            <person name="Barry K.W."/>
            <person name="Belfiori B."/>
            <person name="Cichocki N."/>
            <person name="Clum A."/>
            <person name="Dockter R.B."/>
            <person name="Fauchery L."/>
            <person name="Guy J."/>
            <person name="Iotti M."/>
            <person name="Le Tacon F."/>
            <person name="Lindquist E.A."/>
            <person name="Lipzen A."/>
            <person name="Malagnac F."/>
            <person name="Mello A."/>
            <person name="Molinier V."/>
            <person name="Miyauchi S."/>
            <person name="Poulain J."/>
            <person name="Riccioni C."/>
            <person name="Rubini A."/>
            <person name="Sitrit Y."/>
            <person name="Splivallo R."/>
            <person name="Traeger S."/>
            <person name="Wang M."/>
            <person name="Zifcakova L."/>
            <person name="Wipf D."/>
            <person name="Zambonelli A."/>
            <person name="Paolocci F."/>
            <person name="Nowrousian M."/>
            <person name="Ottonello S."/>
            <person name="Baldrian P."/>
            <person name="Spatafora J.W."/>
            <person name="Henrissat B."/>
            <person name="Nagy L.G."/>
            <person name="Aury J.M."/>
            <person name="Wincker P."/>
            <person name="Grigoriev I.V."/>
            <person name="Bonfante P."/>
            <person name="Martin F.M."/>
        </authorList>
    </citation>
    <scope>NUCLEOTIDE SEQUENCE [LARGE SCALE GENOMIC DNA]</scope>
    <source>
        <strain evidence="6 7">120613-1</strain>
    </source>
</reference>
<comment type="subcellular location">
    <subcellularLocation>
        <location evidence="1">Nucleus</location>
    </subcellularLocation>
</comment>
<dbReference type="GO" id="GO:0000244">
    <property type="term" value="P:spliceosomal tri-snRNP complex assembly"/>
    <property type="evidence" value="ECO:0007669"/>
    <property type="project" value="TreeGrafter"/>
</dbReference>
<dbReference type="Pfam" id="PF06424">
    <property type="entry name" value="PRP1_N"/>
    <property type="match status" value="1"/>
</dbReference>
<evidence type="ECO:0000256" key="4">
    <source>
        <dbReference type="SAM" id="MobiDB-lite"/>
    </source>
</evidence>
<dbReference type="GO" id="GO:0071013">
    <property type="term" value="C:catalytic step 2 spliceosome"/>
    <property type="evidence" value="ECO:0007669"/>
    <property type="project" value="TreeGrafter"/>
</dbReference>
<organism evidence="6 7">
    <name type="scientific">Choiromyces venosus 120613-1</name>
    <dbReference type="NCBI Taxonomy" id="1336337"/>
    <lineage>
        <taxon>Eukaryota</taxon>
        <taxon>Fungi</taxon>
        <taxon>Dikarya</taxon>
        <taxon>Ascomycota</taxon>
        <taxon>Pezizomycotina</taxon>
        <taxon>Pezizomycetes</taxon>
        <taxon>Pezizales</taxon>
        <taxon>Tuberaceae</taxon>
        <taxon>Choiromyces</taxon>
    </lineage>
</organism>
<evidence type="ECO:0000313" key="6">
    <source>
        <dbReference type="EMBL" id="RPA92351.1"/>
    </source>
</evidence>
<keyword evidence="2" id="KW-0677">Repeat</keyword>
<feature type="region of interest" description="Disordered" evidence="4">
    <location>
        <begin position="70"/>
        <end position="94"/>
    </location>
</feature>
<dbReference type="PANTHER" id="PTHR11246">
    <property type="entry name" value="PRE-MRNA SPLICING FACTOR"/>
    <property type="match status" value="1"/>
</dbReference>
<protein>
    <recommendedName>
        <fullName evidence="5">PRP1 splicing factor N-terminal domain-containing protein</fullName>
    </recommendedName>
</protein>
<evidence type="ECO:0000256" key="2">
    <source>
        <dbReference type="ARBA" id="ARBA00022737"/>
    </source>
</evidence>
<evidence type="ECO:0000256" key="3">
    <source>
        <dbReference type="ARBA" id="ARBA00023242"/>
    </source>
</evidence>
<proteinExistence type="predicted"/>
<dbReference type="InterPro" id="IPR011990">
    <property type="entry name" value="TPR-like_helical_dom_sf"/>
</dbReference>
<dbReference type="EMBL" id="ML120475">
    <property type="protein sequence ID" value="RPA92351.1"/>
    <property type="molecule type" value="Genomic_DNA"/>
</dbReference>
<keyword evidence="3" id="KW-0539">Nucleus</keyword>
<evidence type="ECO:0000259" key="5">
    <source>
        <dbReference type="Pfam" id="PF06424"/>
    </source>
</evidence>
<dbReference type="GO" id="GO:0046540">
    <property type="term" value="C:U4/U6 x U5 tri-snRNP complex"/>
    <property type="evidence" value="ECO:0007669"/>
    <property type="project" value="TreeGrafter"/>
</dbReference>
<dbReference type="AlphaFoldDB" id="A0A3N4J6U4"/>
<dbReference type="OrthoDB" id="440128at2759"/>
<evidence type="ECO:0000256" key="1">
    <source>
        <dbReference type="ARBA" id="ARBA00004123"/>
    </source>
</evidence>
<keyword evidence="7" id="KW-1185">Reference proteome</keyword>
<dbReference type="InterPro" id="IPR045075">
    <property type="entry name" value="Syf1-like"/>
</dbReference>
<dbReference type="InterPro" id="IPR010491">
    <property type="entry name" value="PRP1_N"/>
</dbReference>
<dbReference type="PANTHER" id="PTHR11246:SF1">
    <property type="entry name" value="PRE-MRNA-PROCESSING FACTOR 6"/>
    <property type="match status" value="1"/>
</dbReference>
<accession>A0A3N4J6U4</accession>
<dbReference type="STRING" id="1336337.A0A3N4J6U4"/>
<sequence>MMKPNFLDEPAPANYVAGLRYGTTGFTTGSDIDEAIKATLAQKNEVGLFARGAYDEAEDKADSIYKSVDEKMEKRQKSGRGAREKVEREEYERKNPKIQHQFASLKRGLETLTDDDFANFPDVGDLIGRNRRRARQAMRQKFYPTLDSALVNDSDSQFQTSQVWIDLSDLVTSDTNIDPKRDHTNCRAGRRYRVCQRAITKYHKTNPKHGPGGIAAALLEAVAGKMVQPRSLIAQGCEYFLKTEDVWLEAMHLNEPANAKVKVADSFSHNPKSVNLWVEGMEPEKELWVKKRILRKALDIIPHSVVLWKEAIKLKDDPADAKTLVARAVQLAPLSIELRLTLERLETSENVQALLNKARKAIPTIRLQGQQGNTDKVNVMKRPVQIKEAEKCKEEGAVETCQAIIRETPRLQLEDLDRKKIWIEDAEASISKVKYETARAICAFTLRVFLVKKSIWRAAADFVKNHGRKEACWNVRGKVVEAYLQKVAGDINGARIGPNNEDMWLAAVKLEAENTQHATAREPLATARREDGTHRAWVKSVAFERQQENTNTENPGILVRDRLASVRVEWRAKNTSQDKTFKYLEQRTHCCPCLVEAIGKVGNNPILYVTVVQNMWVERKLPKAINLFEKAILVDPDYGDTWAWNWRICSMYRTEVMRGDVLNKLGITEPRHGEVWQNRNKSHQGSGKVRG</sequence>
<dbReference type="SUPFAM" id="SSF48452">
    <property type="entry name" value="TPR-like"/>
    <property type="match status" value="1"/>
</dbReference>
<feature type="domain" description="PRP1 splicing factor N-terminal" evidence="5">
    <location>
        <begin position="11"/>
        <end position="128"/>
    </location>
</feature>
<dbReference type="Gene3D" id="1.25.40.10">
    <property type="entry name" value="Tetratricopeptide repeat domain"/>
    <property type="match status" value="1"/>
</dbReference>
<dbReference type="Proteomes" id="UP000276215">
    <property type="component" value="Unassembled WGS sequence"/>
</dbReference>
<evidence type="ECO:0000313" key="7">
    <source>
        <dbReference type="Proteomes" id="UP000276215"/>
    </source>
</evidence>
<gene>
    <name evidence="6" type="ORF">L873DRAFT_1831148</name>
</gene>